<name>L7CG56_RHOBT</name>
<dbReference type="PATRIC" id="fig|993516.3.peg.4321"/>
<dbReference type="AlphaFoldDB" id="L7CG56"/>
<proteinExistence type="predicted"/>
<organism evidence="1 2">
    <name type="scientific">Rhodopirellula baltica SWK14</name>
    <dbReference type="NCBI Taxonomy" id="993516"/>
    <lineage>
        <taxon>Bacteria</taxon>
        <taxon>Pseudomonadati</taxon>
        <taxon>Planctomycetota</taxon>
        <taxon>Planctomycetia</taxon>
        <taxon>Pirellulales</taxon>
        <taxon>Pirellulaceae</taxon>
        <taxon>Rhodopirellula</taxon>
    </lineage>
</organism>
<dbReference type="EMBL" id="AMWG01000116">
    <property type="protein sequence ID" value="ELP32041.1"/>
    <property type="molecule type" value="Genomic_DNA"/>
</dbReference>
<dbReference type="Proteomes" id="UP000010959">
    <property type="component" value="Unassembled WGS sequence"/>
</dbReference>
<reference evidence="1 2" key="1">
    <citation type="journal article" date="2013" name="Mar. Genomics">
        <title>Expression of sulfatases in Rhodopirellula baltica and the diversity of sulfatases in the genus Rhodopirellula.</title>
        <authorList>
            <person name="Wegner C.E."/>
            <person name="Richter-Heitmann T."/>
            <person name="Klindworth A."/>
            <person name="Klockow C."/>
            <person name="Richter M."/>
            <person name="Achstetter T."/>
            <person name="Glockner F.O."/>
            <person name="Harder J."/>
        </authorList>
    </citation>
    <scope>NUCLEOTIDE SEQUENCE [LARGE SCALE GENOMIC DNA]</scope>
    <source>
        <strain evidence="1 2">SWK14</strain>
    </source>
</reference>
<evidence type="ECO:0000313" key="2">
    <source>
        <dbReference type="Proteomes" id="UP000010959"/>
    </source>
</evidence>
<accession>L7CG56</accession>
<gene>
    <name evidence="1" type="ORF">RBSWK_04039</name>
</gene>
<sequence length="124" mass="13835">MKKKARTKAAGSTKTRLEARVDEELASRFRSIAETAGISVNQLLQGLIVWATDNAIQGSPTYSNETREVGAEPRQGCVFFGKEAAFFDEEEHPETGEPMEPAKMYPGHVHFVLDFSYQNALRDK</sequence>
<evidence type="ECO:0000313" key="1">
    <source>
        <dbReference type="EMBL" id="ELP32041.1"/>
    </source>
</evidence>
<comment type="caution">
    <text evidence="1">The sequence shown here is derived from an EMBL/GenBank/DDBJ whole genome shotgun (WGS) entry which is preliminary data.</text>
</comment>
<dbReference type="RefSeq" id="WP_007338839.1">
    <property type="nucleotide sequence ID" value="NZ_AMWG01000116.1"/>
</dbReference>
<protein>
    <submittedName>
        <fullName evidence="1">Uncharacterized protein</fullName>
    </submittedName>
</protein>